<keyword evidence="2" id="KW-1185">Reference proteome</keyword>
<proteinExistence type="predicted"/>
<comment type="caution">
    <text evidence="1">The sequence shown here is derived from an EMBL/GenBank/DDBJ whole genome shotgun (WGS) entry which is preliminary data.</text>
</comment>
<dbReference type="AlphaFoldDB" id="A0A843YED9"/>
<dbReference type="RefSeq" id="WP_153214598.1">
    <property type="nucleotide sequence ID" value="NZ_WIBF01000002.1"/>
</dbReference>
<sequence length="310" mass="34668">MKVSLHIGAHRCATTTFQEYMRQNRAQAAMDGVCYWGPQVTRSGLFQGVLPGPQILPKTDPAKRARGRIKLKLAAERATGFDQLVISDENILGSMRQNLHLGTLYADAGERLRRFGEAFDGELTDLVLNIRALDHYWTSALTYGVARGFPFPTTDMLNRYVKSERSWRDVITDIATALPDVNLWVQPFETFGGRPNAQLTSITGIRAPRAHARIRLARSPRVEELSTYLMDEDAAKLADQFGVWRPFDAEQTAILRETYADDMMWLVGGADGLAQISADHEDQAGDARTFRRTLTRGRPNDQDQRLAGSG</sequence>
<protein>
    <recommendedName>
        <fullName evidence="3">Sulfotransferase family protein</fullName>
    </recommendedName>
</protein>
<accession>A0A843YED9</accession>
<reference evidence="1 2" key="1">
    <citation type="submission" date="2019-10" db="EMBL/GenBank/DDBJ databases">
        <title>Epibacterium sp. nov., isolated from seawater.</title>
        <authorList>
            <person name="Zhang X."/>
            <person name="Li N."/>
        </authorList>
    </citation>
    <scope>NUCLEOTIDE SEQUENCE [LARGE SCALE GENOMIC DNA]</scope>
    <source>
        <strain evidence="1 2">SM1979</strain>
    </source>
</reference>
<evidence type="ECO:0000313" key="2">
    <source>
        <dbReference type="Proteomes" id="UP000444174"/>
    </source>
</evidence>
<organism evidence="1 2">
    <name type="scientific">Tritonibacter litoralis</name>
    <dbReference type="NCBI Taxonomy" id="2662264"/>
    <lineage>
        <taxon>Bacteria</taxon>
        <taxon>Pseudomonadati</taxon>
        <taxon>Pseudomonadota</taxon>
        <taxon>Alphaproteobacteria</taxon>
        <taxon>Rhodobacterales</taxon>
        <taxon>Paracoccaceae</taxon>
        <taxon>Tritonibacter</taxon>
    </lineage>
</organism>
<dbReference type="Proteomes" id="UP000444174">
    <property type="component" value="Unassembled WGS sequence"/>
</dbReference>
<evidence type="ECO:0008006" key="3">
    <source>
        <dbReference type="Google" id="ProtNLM"/>
    </source>
</evidence>
<name>A0A843YED9_9RHOB</name>
<evidence type="ECO:0000313" key="1">
    <source>
        <dbReference type="EMBL" id="MQQ07672.1"/>
    </source>
</evidence>
<dbReference type="EMBL" id="WIBF01000002">
    <property type="protein sequence ID" value="MQQ07672.1"/>
    <property type="molecule type" value="Genomic_DNA"/>
</dbReference>
<gene>
    <name evidence="1" type="ORF">GFB49_04315</name>
</gene>